<evidence type="ECO:0000256" key="5">
    <source>
        <dbReference type="ARBA" id="ARBA00023306"/>
    </source>
</evidence>
<keyword evidence="4" id="KW-1133">Transmembrane helix</keyword>
<proteinExistence type="predicted"/>
<keyword evidence="4" id="KW-0472">Membrane</keyword>
<evidence type="ECO:0000256" key="1">
    <source>
        <dbReference type="ARBA" id="ARBA00022475"/>
    </source>
</evidence>
<evidence type="ECO:0000259" key="6">
    <source>
        <dbReference type="Pfam" id="PF08478"/>
    </source>
</evidence>
<dbReference type="AlphaFoldDB" id="A0A0G0WTK3"/>
<sequence length="242" mass="28428">MIILVLILFYLSYLFFYSKYFRITFLNISGQSETPTEEIESLIWQTLERHSLSIFPGDNYFLINIKRIQKKFDEQGLLVEIEVKKDFPHTLNINLKDRLGQIVWISNEQFYVVNLAGVAEKQLPIKELVNVKYPVIYDLSNTTFDLNDKLVNEQLIDLILKVYTTFGSYELPVIELDHFKVDGPEANYVKIVTKQGFEIHVNYLLSFESQMNKLRKSLVAGKIDLNKINYINLRIENQVIYK</sequence>
<reference evidence="7 8" key="1">
    <citation type="journal article" date="2015" name="Nature">
        <title>rRNA introns, odd ribosomes, and small enigmatic genomes across a large radiation of phyla.</title>
        <authorList>
            <person name="Brown C.T."/>
            <person name="Hug L.A."/>
            <person name="Thomas B.C."/>
            <person name="Sharon I."/>
            <person name="Castelle C.J."/>
            <person name="Singh A."/>
            <person name="Wilkins M.J."/>
            <person name="Williams K.H."/>
            <person name="Banfield J.F."/>
        </authorList>
    </citation>
    <scope>NUCLEOTIDE SEQUENCE [LARGE SCALE GENOMIC DNA]</scope>
</reference>
<comment type="caution">
    <text evidence="7">The sequence shown here is derived from an EMBL/GenBank/DDBJ whole genome shotgun (WGS) entry which is preliminary data.</text>
</comment>
<evidence type="ECO:0000256" key="3">
    <source>
        <dbReference type="ARBA" id="ARBA00022692"/>
    </source>
</evidence>
<accession>A0A0G0WTK3</accession>
<gene>
    <name evidence="7" type="ORF">UU24_C0028G0007</name>
</gene>
<keyword evidence="3" id="KW-0812">Transmembrane</keyword>
<evidence type="ECO:0000313" key="8">
    <source>
        <dbReference type="Proteomes" id="UP000034749"/>
    </source>
</evidence>
<dbReference type="Proteomes" id="UP000034749">
    <property type="component" value="Unassembled WGS sequence"/>
</dbReference>
<organism evidence="7 8">
    <name type="scientific">Candidatus Nomurabacteria bacterium GW2011_GWA2_40_9</name>
    <dbReference type="NCBI Taxonomy" id="1618734"/>
    <lineage>
        <taxon>Bacteria</taxon>
        <taxon>Candidatus Nomuraibacteriota</taxon>
    </lineage>
</organism>
<keyword evidence="5" id="KW-0131">Cell cycle</keyword>
<keyword evidence="2" id="KW-0132">Cell division</keyword>
<feature type="domain" description="POTRA" evidence="6">
    <location>
        <begin position="26"/>
        <end position="98"/>
    </location>
</feature>
<keyword evidence="1" id="KW-1003">Cell membrane</keyword>
<name>A0A0G0WTK3_9BACT</name>
<dbReference type="Pfam" id="PF08478">
    <property type="entry name" value="POTRA_1"/>
    <property type="match status" value="1"/>
</dbReference>
<evidence type="ECO:0000256" key="4">
    <source>
        <dbReference type="ARBA" id="ARBA00022989"/>
    </source>
</evidence>
<dbReference type="EMBL" id="LBZW01000028">
    <property type="protein sequence ID" value="KKR78722.1"/>
    <property type="molecule type" value="Genomic_DNA"/>
</dbReference>
<evidence type="ECO:0000256" key="2">
    <source>
        <dbReference type="ARBA" id="ARBA00022618"/>
    </source>
</evidence>
<dbReference type="InterPro" id="IPR013685">
    <property type="entry name" value="POTRA_FtsQ_type"/>
</dbReference>
<evidence type="ECO:0000313" key="7">
    <source>
        <dbReference type="EMBL" id="KKR78722.1"/>
    </source>
</evidence>
<protein>
    <recommendedName>
        <fullName evidence="6">POTRA domain-containing protein</fullName>
    </recommendedName>
</protein>